<name>A0ACA9QV25_9GLOM</name>
<sequence>EVVDEIQKIFNDQSKKAIINEFKNEIPTREMPNITNKYFPELDKILQEYLISQILQK</sequence>
<organism evidence="1 2">
    <name type="scientific">Cetraspora pellucida</name>
    <dbReference type="NCBI Taxonomy" id="1433469"/>
    <lineage>
        <taxon>Eukaryota</taxon>
        <taxon>Fungi</taxon>
        <taxon>Fungi incertae sedis</taxon>
        <taxon>Mucoromycota</taxon>
        <taxon>Glomeromycotina</taxon>
        <taxon>Glomeromycetes</taxon>
        <taxon>Diversisporales</taxon>
        <taxon>Gigasporaceae</taxon>
        <taxon>Cetraspora</taxon>
    </lineage>
</organism>
<comment type="caution">
    <text evidence="1">The sequence shown here is derived from an EMBL/GenBank/DDBJ whole genome shotgun (WGS) entry which is preliminary data.</text>
</comment>
<evidence type="ECO:0000313" key="2">
    <source>
        <dbReference type="Proteomes" id="UP000789366"/>
    </source>
</evidence>
<feature type="non-terminal residue" evidence="1">
    <location>
        <position position="1"/>
    </location>
</feature>
<dbReference type="EMBL" id="CAJVPW010050896">
    <property type="protein sequence ID" value="CAG8765551.1"/>
    <property type="molecule type" value="Genomic_DNA"/>
</dbReference>
<evidence type="ECO:0000313" key="1">
    <source>
        <dbReference type="EMBL" id="CAG8765551.1"/>
    </source>
</evidence>
<proteinExistence type="predicted"/>
<reference evidence="1" key="1">
    <citation type="submission" date="2021-06" db="EMBL/GenBank/DDBJ databases">
        <authorList>
            <person name="Kallberg Y."/>
            <person name="Tangrot J."/>
            <person name="Rosling A."/>
        </authorList>
    </citation>
    <scope>NUCLEOTIDE SEQUENCE</scope>
    <source>
        <strain evidence="1">28 12/20/2015</strain>
    </source>
</reference>
<accession>A0ACA9QV25</accession>
<keyword evidence="2" id="KW-1185">Reference proteome</keyword>
<protein>
    <submittedName>
        <fullName evidence="1">5898_t:CDS:1</fullName>
    </submittedName>
</protein>
<dbReference type="Proteomes" id="UP000789366">
    <property type="component" value="Unassembled WGS sequence"/>
</dbReference>
<gene>
    <name evidence="1" type="ORF">SPELUC_LOCUS15424</name>
</gene>